<comment type="caution">
    <text evidence="2">The sequence shown here is derived from an EMBL/GenBank/DDBJ whole genome shotgun (WGS) entry which is preliminary data.</text>
</comment>
<organism evidence="2 3">
    <name type="scientific">Ilex paraguariensis</name>
    <name type="common">yerba mate</name>
    <dbReference type="NCBI Taxonomy" id="185542"/>
    <lineage>
        <taxon>Eukaryota</taxon>
        <taxon>Viridiplantae</taxon>
        <taxon>Streptophyta</taxon>
        <taxon>Embryophyta</taxon>
        <taxon>Tracheophyta</taxon>
        <taxon>Spermatophyta</taxon>
        <taxon>Magnoliopsida</taxon>
        <taxon>eudicotyledons</taxon>
        <taxon>Gunneridae</taxon>
        <taxon>Pentapetalae</taxon>
        <taxon>asterids</taxon>
        <taxon>campanulids</taxon>
        <taxon>Aquifoliales</taxon>
        <taxon>Aquifoliaceae</taxon>
        <taxon>Ilex</taxon>
    </lineage>
</organism>
<protein>
    <recommendedName>
        <fullName evidence="1">DUF4216 domain-containing protein</fullName>
    </recommendedName>
</protein>
<evidence type="ECO:0000259" key="1">
    <source>
        <dbReference type="Pfam" id="PF13952"/>
    </source>
</evidence>
<dbReference type="InterPro" id="IPR025312">
    <property type="entry name" value="DUF4216"/>
</dbReference>
<sequence length="202" mass="23887">MQLSNEIMTLAMGPSKQATRFTRYIINGTRYHTKKRERRGKIQNIGVMLKARTHSYASSRDMHLVEGDVTYYGMMTDIVELYYLPDCNYVLFKCDWVDYNRGLVERDDIGFTLVNFRNLLYTKGLISDEPFIPASQAQQVFYVQDPIEEDWKIVIKMKRRDLFEVYGQQPREDARMQHNQLEEYGQQDLDETAIDHDDDDMV</sequence>
<dbReference type="Proteomes" id="UP001642360">
    <property type="component" value="Unassembled WGS sequence"/>
</dbReference>
<name>A0ABC8V0M2_9AQUA</name>
<feature type="domain" description="DUF4216" evidence="1">
    <location>
        <begin position="80"/>
        <end position="154"/>
    </location>
</feature>
<keyword evidence="3" id="KW-1185">Reference proteome</keyword>
<dbReference type="EMBL" id="CAUOFW020009691">
    <property type="protein sequence ID" value="CAK9186747.1"/>
    <property type="molecule type" value="Genomic_DNA"/>
</dbReference>
<accession>A0ABC8V0M2</accession>
<proteinExistence type="predicted"/>
<gene>
    <name evidence="2" type="ORF">ILEXP_LOCUS57248</name>
</gene>
<reference evidence="2 3" key="1">
    <citation type="submission" date="2024-02" db="EMBL/GenBank/DDBJ databases">
        <authorList>
            <person name="Vignale AGUSTIN F."/>
            <person name="Sosa J E."/>
            <person name="Modenutti C."/>
        </authorList>
    </citation>
    <scope>NUCLEOTIDE SEQUENCE [LARGE SCALE GENOMIC DNA]</scope>
</reference>
<dbReference type="AlphaFoldDB" id="A0ABC8V0M2"/>
<evidence type="ECO:0000313" key="2">
    <source>
        <dbReference type="EMBL" id="CAK9186747.1"/>
    </source>
</evidence>
<dbReference type="Pfam" id="PF13952">
    <property type="entry name" value="DUF4216"/>
    <property type="match status" value="1"/>
</dbReference>
<evidence type="ECO:0000313" key="3">
    <source>
        <dbReference type="Proteomes" id="UP001642360"/>
    </source>
</evidence>
<dbReference type="PANTHER" id="PTHR48258">
    <property type="entry name" value="DUF4218 DOMAIN-CONTAINING PROTEIN-RELATED"/>
    <property type="match status" value="1"/>
</dbReference>
<dbReference type="PANTHER" id="PTHR48258:SF12">
    <property type="entry name" value="TRANSPOSON PROTEIN, CACTA, EN_SPM SUB-CLASS"/>
    <property type="match status" value="1"/>
</dbReference>